<dbReference type="SUPFAM" id="SSF88946">
    <property type="entry name" value="Sigma2 domain of RNA polymerase sigma factors"/>
    <property type="match status" value="1"/>
</dbReference>
<evidence type="ECO:0000313" key="6">
    <source>
        <dbReference type="EMBL" id="BAC88161.1"/>
    </source>
</evidence>
<dbReference type="Gene3D" id="1.10.10.60">
    <property type="entry name" value="Homeodomain-like"/>
    <property type="match status" value="1"/>
</dbReference>
<dbReference type="InParanoid" id="Q7NP38"/>
<dbReference type="PANTHER" id="PTHR30385">
    <property type="entry name" value="SIGMA FACTOR F FLAGELLAR"/>
    <property type="match status" value="1"/>
</dbReference>
<evidence type="ECO:0000313" key="7">
    <source>
        <dbReference type="Proteomes" id="UP000000557"/>
    </source>
</evidence>
<dbReference type="GO" id="GO:0006355">
    <property type="term" value="P:regulation of DNA-templated transcription"/>
    <property type="evidence" value="ECO:0000318"/>
    <property type="project" value="GO_Central"/>
</dbReference>
<accession>Q7NP38</accession>
<dbReference type="GO" id="GO:0006352">
    <property type="term" value="P:DNA-templated transcription initiation"/>
    <property type="evidence" value="ECO:0007669"/>
    <property type="project" value="InterPro"/>
</dbReference>
<dbReference type="STRING" id="251221.gene:10757692"/>
<dbReference type="CDD" id="cd06171">
    <property type="entry name" value="Sigma70_r4"/>
    <property type="match status" value="1"/>
</dbReference>
<protein>
    <submittedName>
        <fullName evidence="6">Glr0220 protein</fullName>
    </submittedName>
</protein>
<dbReference type="NCBIfam" id="TIGR02937">
    <property type="entry name" value="sigma70-ECF"/>
    <property type="match status" value="1"/>
</dbReference>
<dbReference type="Pfam" id="PF04545">
    <property type="entry name" value="Sigma70_r4"/>
    <property type="match status" value="1"/>
</dbReference>
<dbReference type="EMBL" id="BA000045">
    <property type="protein sequence ID" value="BAC88161.1"/>
    <property type="molecule type" value="Genomic_DNA"/>
</dbReference>
<evidence type="ECO:0000256" key="1">
    <source>
        <dbReference type="ARBA" id="ARBA00023015"/>
    </source>
</evidence>
<dbReference type="GO" id="GO:0016987">
    <property type="term" value="F:sigma factor activity"/>
    <property type="evidence" value="ECO:0000318"/>
    <property type="project" value="GO_Central"/>
</dbReference>
<dbReference type="InterPro" id="IPR014284">
    <property type="entry name" value="RNA_pol_sigma-70_dom"/>
</dbReference>
<dbReference type="eggNOG" id="COG1595">
    <property type="taxonomic scope" value="Bacteria"/>
</dbReference>
<dbReference type="KEGG" id="gvi:glr0220"/>
<dbReference type="Proteomes" id="UP000000557">
    <property type="component" value="Chromosome"/>
</dbReference>
<evidence type="ECO:0000256" key="3">
    <source>
        <dbReference type="ARBA" id="ARBA00023125"/>
    </source>
</evidence>
<dbReference type="OrthoDB" id="527295at2"/>
<dbReference type="InterPro" id="IPR007630">
    <property type="entry name" value="RNA_pol_sigma70_r4"/>
</dbReference>
<sequence>MQPRTQIVQVFCTYAMLDDSQWIGWRVDGELRRNMEAHLQRQPAGVQSVEQWCLFWFERWRGGEDRFARAHLIAFLYEPAYWSARFVRAGFHRQLTLTDLCQTAVANVDLVLQGFNPARGSDLKRFATRVFRNILYKALREFHEAEVCTTWSLLRKYSLKRLEEALQRQGYDERQIKSFLLACRCYKDTYVPVPPAGTRHLQPPVEQDWQRMAGLYTVRREPQLHQPAAAGQFREWLELSAKALRQMLTPENFSIGVGSTDEQGDGIELLRDPDLNPLDAAGEREEEAYRQAFRLQLRSVLVGTLAVLETPLQRVLELYYGEQLNQQEIAEQLGIKQYTVSRWMNRAKKQLATALGQWAKQKLHDSLELDVVEGMNRLLEEWLQMHFQPSDEGE</sequence>
<organism evidence="6 7">
    <name type="scientific">Gloeobacter violaceus (strain ATCC 29082 / PCC 7421)</name>
    <dbReference type="NCBI Taxonomy" id="251221"/>
    <lineage>
        <taxon>Bacteria</taxon>
        <taxon>Bacillati</taxon>
        <taxon>Cyanobacteriota</taxon>
        <taxon>Cyanophyceae</taxon>
        <taxon>Gloeobacterales</taxon>
        <taxon>Gloeobacteraceae</taxon>
        <taxon>Gloeobacter</taxon>
    </lineage>
</organism>
<keyword evidence="4" id="KW-0804">Transcription</keyword>
<dbReference type="InterPro" id="IPR013325">
    <property type="entry name" value="RNA_pol_sigma_r2"/>
</dbReference>
<keyword evidence="7" id="KW-1185">Reference proteome</keyword>
<dbReference type="EnsemblBacteria" id="BAC88161">
    <property type="protein sequence ID" value="BAC88161"/>
    <property type="gene ID" value="BAC88161"/>
</dbReference>
<dbReference type="GO" id="GO:0003677">
    <property type="term" value="F:DNA binding"/>
    <property type="evidence" value="ECO:0007669"/>
    <property type="project" value="UniProtKB-KW"/>
</dbReference>
<keyword evidence="1" id="KW-0805">Transcription regulation</keyword>
<proteinExistence type="predicted"/>
<dbReference type="PhylomeDB" id="Q7NP38"/>
<keyword evidence="3" id="KW-0238">DNA-binding</keyword>
<dbReference type="SUPFAM" id="SSF88659">
    <property type="entry name" value="Sigma3 and sigma4 domains of RNA polymerase sigma factors"/>
    <property type="match status" value="1"/>
</dbReference>
<feature type="domain" description="RNA polymerase sigma-70 region 4" evidence="5">
    <location>
        <begin position="305"/>
        <end position="351"/>
    </location>
</feature>
<dbReference type="PANTHER" id="PTHR30385:SF7">
    <property type="entry name" value="RNA POLYMERASE SIGMA FACTOR FLIA"/>
    <property type="match status" value="1"/>
</dbReference>
<keyword evidence="2" id="KW-0731">Sigma factor</keyword>
<dbReference type="AlphaFoldDB" id="Q7NP38"/>
<dbReference type="InterPro" id="IPR013324">
    <property type="entry name" value="RNA_pol_sigma_r3/r4-like"/>
</dbReference>
<dbReference type="HOGENOM" id="CLU_042265_0_0_3"/>
<name>Q7NP38_GLOVI</name>
<reference evidence="6 7" key="1">
    <citation type="journal article" date="2003" name="DNA Res.">
        <title>Complete genome structure of Gloeobacter violaceus PCC 7421, a cyanobacterium that lacks thylakoids.</title>
        <authorList>
            <person name="Nakamura Y."/>
            <person name="Kaneko T."/>
            <person name="Sato S."/>
            <person name="Mimuro M."/>
            <person name="Miyashita H."/>
            <person name="Tsuchiya T."/>
            <person name="Sasamoto S."/>
            <person name="Watanabe A."/>
            <person name="Kawashima K."/>
            <person name="Kishida Y."/>
            <person name="Kiyokawa C."/>
            <person name="Kohara M."/>
            <person name="Matsumoto M."/>
            <person name="Matsuno A."/>
            <person name="Nakazaki N."/>
            <person name="Shimpo S."/>
            <person name="Takeuchi C."/>
            <person name="Yamada M."/>
            <person name="Tabata S."/>
        </authorList>
    </citation>
    <scope>NUCLEOTIDE SEQUENCE [LARGE SCALE GENOMIC DNA]</scope>
    <source>
        <strain evidence="7">ATCC 29082 / PCC 7421</strain>
    </source>
</reference>
<dbReference type="RefSeq" id="WP_011140224.1">
    <property type="nucleotide sequence ID" value="NC_005125.1"/>
</dbReference>
<gene>
    <name evidence="6" type="ordered locus">glr0220</name>
</gene>
<evidence type="ECO:0000256" key="4">
    <source>
        <dbReference type="ARBA" id="ARBA00023163"/>
    </source>
</evidence>
<evidence type="ECO:0000256" key="2">
    <source>
        <dbReference type="ARBA" id="ARBA00023082"/>
    </source>
</evidence>
<reference evidence="6 7" key="2">
    <citation type="journal article" date="2003" name="DNA Res.">
        <title>Complete genome structure of Gloeobacter violaceus PCC 7421, a cyanobacterium that lacks thylakoids (supplement).</title>
        <authorList>
            <person name="Nakamura Y."/>
            <person name="Kaneko T."/>
            <person name="Sato S."/>
            <person name="Mimuro M."/>
            <person name="Miyashita H."/>
            <person name="Tsuchiya T."/>
            <person name="Sasamoto S."/>
            <person name="Watanabe A."/>
            <person name="Kawashima K."/>
            <person name="Kishida Y."/>
            <person name="Kiyokawa C."/>
            <person name="Kohara M."/>
            <person name="Matsumoto M."/>
            <person name="Matsuno A."/>
            <person name="Nakazaki N."/>
            <person name="Shimpo S."/>
            <person name="Takeuchi C."/>
            <person name="Yamada M."/>
            <person name="Tabata S."/>
        </authorList>
    </citation>
    <scope>NUCLEOTIDE SEQUENCE [LARGE SCALE GENOMIC DNA]</scope>
    <source>
        <strain evidence="7">ATCC 29082 / PCC 7421</strain>
    </source>
</reference>
<evidence type="ECO:0000259" key="5">
    <source>
        <dbReference type="Pfam" id="PF04545"/>
    </source>
</evidence>